<keyword evidence="2" id="KW-0042">Antenna complex</keyword>
<proteinExistence type="inferred from homology"/>
<keyword evidence="4" id="KW-0456">Lyase</keyword>
<keyword evidence="3" id="KW-0605">Phycobilisome</keyword>
<dbReference type="InterPro" id="IPR016024">
    <property type="entry name" value="ARM-type_fold"/>
</dbReference>
<dbReference type="EMBL" id="KF846559">
    <property type="protein sequence ID" value="AHZ34132.1"/>
    <property type="molecule type" value="Genomic_DNA"/>
</dbReference>
<dbReference type="InterPro" id="IPR011989">
    <property type="entry name" value="ARM-like"/>
</dbReference>
<dbReference type="PANTHER" id="PTHR12697:SF5">
    <property type="entry name" value="DEOXYHYPUSINE HYDROXYLASE"/>
    <property type="match status" value="1"/>
</dbReference>
<organism evidence="4">
    <name type="scientific">uncultured Synechococcus sp</name>
    <dbReference type="NCBI Taxonomy" id="154535"/>
    <lineage>
        <taxon>Bacteria</taxon>
        <taxon>Bacillati</taxon>
        <taxon>Cyanobacteriota</taxon>
        <taxon>Cyanophyceae</taxon>
        <taxon>Synechococcales</taxon>
        <taxon>Synechococcaceae</taxon>
        <taxon>Synechococcus</taxon>
        <taxon>environmental samples</taxon>
    </lineage>
</organism>
<evidence type="ECO:0000256" key="1">
    <source>
        <dbReference type="ARBA" id="ARBA00009299"/>
    </source>
</evidence>
<comment type="similarity">
    <text evidence="1">Belongs to the CpcE/RpcE/PecE family.</text>
</comment>
<dbReference type="Pfam" id="PF13646">
    <property type="entry name" value="HEAT_2"/>
    <property type="match status" value="2"/>
</dbReference>
<name>A0A024CI94_9SYNE</name>
<gene>
    <name evidence="4" type="primary">cpeF</name>
</gene>
<dbReference type="SUPFAM" id="SSF48371">
    <property type="entry name" value="ARM repeat"/>
    <property type="match status" value="1"/>
</dbReference>
<dbReference type="SMART" id="SM00567">
    <property type="entry name" value="EZ_HEAT"/>
    <property type="match status" value="5"/>
</dbReference>
<dbReference type="PANTHER" id="PTHR12697">
    <property type="entry name" value="PBS LYASE HEAT-LIKE PROTEIN"/>
    <property type="match status" value="1"/>
</dbReference>
<evidence type="ECO:0000313" key="4">
    <source>
        <dbReference type="EMBL" id="AHZ34132.1"/>
    </source>
</evidence>
<dbReference type="Gene3D" id="1.25.10.10">
    <property type="entry name" value="Leucine-rich Repeat Variant"/>
    <property type="match status" value="2"/>
</dbReference>
<accession>A0A024CI94</accession>
<dbReference type="GO" id="GO:0016491">
    <property type="term" value="F:oxidoreductase activity"/>
    <property type="evidence" value="ECO:0007669"/>
    <property type="project" value="TreeGrafter"/>
</dbReference>
<evidence type="ECO:0000256" key="3">
    <source>
        <dbReference type="ARBA" id="ARBA00022738"/>
    </source>
</evidence>
<evidence type="ECO:0000256" key="2">
    <source>
        <dbReference type="ARBA" id="ARBA00022549"/>
    </source>
</evidence>
<dbReference type="AlphaFoldDB" id="A0A024CI94"/>
<protein>
    <submittedName>
        <fullName evidence="4">Putative phycoerythrin:phycoerythrobilin lyase</fullName>
    </submittedName>
</protein>
<reference evidence="4" key="1">
    <citation type="journal article" date="2014" name="FEMS Microbiol. Ecol.">
        <title>Development of a targeted metagenomic approach to study a genomic region involved in light harvesting in marine Synechococcus.</title>
        <authorList>
            <person name="Humily F."/>
            <person name="Farrant G.K."/>
            <person name="Marie D."/>
            <person name="Perennou M."/>
            <person name="Mazard S."/>
            <person name="Labadie K."/>
            <person name="Aury J.-M."/>
            <person name="Wincker P."/>
            <person name="Nicolas Segui A."/>
            <person name="Scanlan D.J."/>
            <person name="Garczarek L."/>
        </authorList>
    </citation>
    <scope>NUCLEOTIDE SEQUENCE</scope>
</reference>
<dbReference type="GO" id="GO:0030089">
    <property type="term" value="C:phycobilisome"/>
    <property type="evidence" value="ECO:0007669"/>
    <property type="project" value="UniProtKB-KW"/>
</dbReference>
<dbReference type="GO" id="GO:0016829">
    <property type="term" value="F:lyase activity"/>
    <property type="evidence" value="ECO:0007669"/>
    <property type="project" value="UniProtKB-KW"/>
</dbReference>
<dbReference type="InterPro" id="IPR004155">
    <property type="entry name" value="PBS_lyase_HEAT"/>
</dbReference>
<sequence>MESEVPNGVQLSEAEALDLASHLKEKLKAGLAIDSDPNSISLMVAGLGDPRGLLRLRFADSLGSIGKVAVPALCQAMIMSDQVTVRRAAAKTLTLIADPSSLPDLVSALLSDPDSVVQGSAMGAMAAIGAEAVGEILAILENPESSEMQIGLANWALAFIGDRAPDALREAACSDNNRIRKAAISALGSQIQSLEDGHAKELLTNALGDPCSEIRSEAATLLGKLEDSEWAEPLLIPALSDPDNWVRKNSALALMKLGAIDSIPHLKDRIAIENDQIIRNVLDLSINQLEKMKQS</sequence>